<dbReference type="InterPro" id="IPR005116">
    <property type="entry name" value="Transp-assoc_OB_typ1"/>
</dbReference>
<dbReference type="AlphaFoldDB" id="A0A4Q9GC10"/>
<accession>A0A4Q9GC10</accession>
<keyword evidence="1 2" id="KW-0500">Molybdenum</keyword>
<evidence type="ECO:0000259" key="3">
    <source>
        <dbReference type="PROSITE" id="PS51866"/>
    </source>
</evidence>
<dbReference type="Proteomes" id="UP000291613">
    <property type="component" value="Unassembled WGS sequence"/>
</dbReference>
<dbReference type="Pfam" id="PF03459">
    <property type="entry name" value="TOBE"/>
    <property type="match status" value="1"/>
</dbReference>
<evidence type="ECO:0000313" key="5">
    <source>
        <dbReference type="Proteomes" id="UP000291613"/>
    </source>
</evidence>
<evidence type="ECO:0000313" key="4">
    <source>
        <dbReference type="EMBL" id="TBN48736.1"/>
    </source>
</evidence>
<dbReference type="InterPro" id="IPR004606">
    <property type="entry name" value="Mop_domain"/>
</dbReference>
<dbReference type="SUPFAM" id="SSF50331">
    <property type="entry name" value="MOP-like"/>
    <property type="match status" value="1"/>
</dbReference>
<dbReference type="GO" id="GO:0015689">
    <property type="term" value="P:molybdate ion transport"/>
    <property type="evidence" value="ECO:0007669"/>
    <property type="project" value="InterPro"/>
</dbReference>
<proteinExistence type="predicted"/>
<dbReference type="EMBL" id="SIUB01000007">
    <property type="protein sequence ID" value="TBN48736.1"/>
    <property type="molecule type" value="Genomic_DNA"/>
</dbReference>
<reference evidence="4 5" key="1">
    <citation type="submission" date="2019-02" db="EMBL/GenBank/DDBJ databases">
        <title>Hansschlegelia quercus sp. nov., a novel methylotrophic bacterium from buds of oak (Quercus robur L.).</title>
        <authorList>
            <person name="Agafonova N.V."/>
            <person name="Kaparullina E.N."/>
            <person name="Grouzdev D.S."/>
            <person name="Doronina N.V."/>
        </authorList>
    </citation>
    <scope>NUCLEOTIDE SEQUENCE [LARGE SCALE GENOMIC DNA]</scope>
    <source>
        <strain evidence="4 5">Dub</strain>
    </source>
</reference>
<feature type="domain" description="Mop" evidence="3">
    <location>
        <begin position="2"/>
        <end position="69"/>
    </location>
</feature>
<dbReference type="RefSeq" id="WP_131004220.1">
    <property type="nucleotide sequence ID" value="NZ_JBHSZR010000009.1"/>
</dbReference>
<evidence type="ECO:0000256" key="1">
    <source>
        <dbReference type="ARBA" id="ARBA00022505"/>
    </source>
</evidence>
<dbReference type="Gene3D" id="2.40.50.100">
    <property type="match status" value="1"/>
</dbReference>
<keyword evidence="5" id="KW-1185">Reference proteome</keyword>
<dbReference type="InterPro" id="IPR008995">
    <property type="entry name" value="Mo/tungstate-bd_C_term_dom"/>
</dbReference>
<protein>
    <submittedName>
        <fullName evidence="4">Molybdenum-binding protein</fullName>
    </submittedName>
</protein>
<evidence type="ECO:0000256" key="2">
    <source>
        <dbReference type="PROSITE-ProRule" id="PRU01213"/>
    </source>
</evidence>
<comment type="caution">
    <text evidence="4">The sequence shown here is derived from an EMBL/GenBank/DDBJ whole genome shotgun (WGS) entry which is preliminary data.</text>
</comment>
<gene>
    <name evidence="4" type="ORF">EYR15_14220</name>
</gene>
<sequence>MKHNARNDIPAEVVEIKKGGVMAQVTVRLKGTDYRMSSVMTLDSLEDLGVTEGSTVRVVAKAVNVLLVADDAG</sequence>
<dbReference type="OrthoDB" id="122515at2"/>
<dbReference type="PROSITE" id="PS51866">
    <property type="entry name" value="MOP"/>
    <property type="match status" value="1"/>
</dbReference>
<organism evidence="4 5">
    <name type="scientific">Hansschlegelia quercus</name>
    <dbReference type="NCBI Taxonomy" id="2528245"/>
    <lineage>
        <taxon>Bacteria</taxon>
        <taxon>Pseudomonadati</taxon>
        <taxon>Pseudomonadota</taxon>
        <taxon>Alphaproteobacteria</taxon>
        <taxon>Hyphomicrobiales</taxon>
        <taxon>Methylopilaceae</taxon>
        <taxon>Hansschlegelia</taxon>
    </lineage>
</organism>
<name>A0A4Q9GC10_9HYPH</name>